<dbReference type="GO" id="GO:0005739">
    <property type="term" value="C:mitochondrion"/>
    <property type="evidence" value="ECO:0007669"/>
    <property type="project" value="UniProtKB-SubCell"/>
</dbReference>
<proteinExistence type="inferred from homology"/>
<comment type="function">
    <text evidence="9">May contribute to the regulation of cell proliferation.</text>
</comment>
<dbReference type="InterPro" id="IPR015797">
    <property type="entry name" value="NUDIX_hydrolase-like_dom_sf"/>
</dbReference>
<keyword evidence="5" id="KW-0963">Cytoplasm</keyword>
<evidence type="ECO:0000256" key="4">
    <source>
        <dbReference type="ARBA" id="ARBA00005582"/>
    </source>
</evidence>
<evidence type="ECO:0000256" key="1">
    <source>
        <dbReference type="ARBA" id="ARBA00004123"/>
    </source>
</evidence>
<dbReference type="eggNOG" id="KOG0648">
    <property type="taxonomic scope" value="Eukaryota"/>
</dbReference>
<comment type="subcellular location">
    <subcellularLocation>
        <location evidence="3">Cytoplasm</location>
    </subcellularLocation>
    <subcellularLocation>
        <location evidence="2">Mitochondrion</location>
    </subcellularLocation>
    <subcellularLocation>
        <location evidence="1">Nucleus</location>
    </subcellularLocation>
</comment>
<keyword evidence="8" id="KW-0539">Nucleus</keyword>
<evidence type="ECO:0000259" key="11">
    <source>
        <dbReference type="PROSITE" id="PS51462"/>
    </source>
</evidence>
<dbReference type="Pfam" id="PF00293">
    <property type="entry name" value="NUDIX"/>
    <property type="match status" value="1"/>
</dbReference>
<gene>
    <name evidence="12" type="ORF">THAOC_05756</name>
</gene>
<dbReference type="CDD" id="cd04670">
    <property type="entry name" value="NUDIX_ASFGF2_Nudt6"/>
    <property type="match status" value="1"/>
</dbReference>
<dbReference type="PROSITE" id="PS00893">
    <property type="entry name" value="NUDIX_BOX"/>
    <property type="match status" value="1"/>
</dbReference>
<protein>
    <recommendedName>
        <fullName evidence="10">Nucleoside diphosphate-linked moiety X motif 6</fullName>
    </recommendedName>
</protein>
<dbReference type="InterPro" id="IPR020084">
    <property type="entry name" value="NUDIX_hydrolase_CS"/>
</dbReference>
<evidence type="ECO:0000256" key="8">
    <source>
        <dbReference type="ARBA" id="ARBA00023242"/>
    </source>
</evidence>
<evidence type="ECO:0000256" key="2">
    <source>
        <dbReference type="ARBA" id="ARBA00004173"/>
    </source>
</evidence>
<dbReference type="Proteomes" id="UP000266841">
    <property type="component" value="Unassembled WGS sequence"/>
</dbReference>
<sequence>MATISQADFGQPQHFQMPHGLAMRRRSLLLLQSSLSCFAFAFPSPLQFYFPSGSASRLSSGRHMTTTASSFSSAASTEVSARMASDGGEVSFPESCLTHDLYSGITVDTESLDFCADDFKDRLTRAISVWRSEGKRGIWLKVPTKRSHLIASATSLGFDFQHGEAGFCVLTKWLPETESRLPHPPTHQVGVGCLVCHPMTGKMLVVQEKSGPAAKRKLWKMPTGLCDPSEDISEAAVRELMEETGLDCEVDEIVCFRQSHGGLFGRSDLFFVVKCSLASKYVEGLKEGREIELVPQEEEILDADWIDIEDYINQSVWKESPLYKEMNGKILRAARRDVASEGPQGFIAKNLPIGWRPGSNTIYVPSNSKL</sequence>
<dbReference type="FunFam" id="3.90.79.10:FF:000027">
    <property type="entry name" value="nucleoside diphosphate-linked moiety X motif 6"/>
    <property type="match status" value="1"/>
</dbReference>
<dbReference type="InterPro" id="IPR003293">
    <property type="entry name" value="Nudix_hydrolase6-like"/>
</dbReference>
<dbReference type="Pfam" id="PF18290">
    <property type="entry name" value="Nudix_hydro"/>
    <property type="match status" value="1"/>
</dbReference>
<dbReference type="PANTHER" id="PTHR13994">
    <property type="entry name" value="NUDIX HYDROLASE RELATED"/>
    <property type="match status" value="1"/>
</dbReference>
<organism evidence="12 13">
    <name type="scientific">Thalassiosira oceanica</name>
    <name type="common">Marine diatom</name>
    <dbReference type="NCBI Taxonomy" id="159749"/>
    <lineage>
        <taxon>Eukaryota</taxon>
        <taxon>Sar</taxon>
        <taxon>Stramenopiles</taxon>
        <taxon>Ochrophyta</taxon>
        <taxon>Bacillariophyta</taxon>
        <taxon>Coscinodiscophyceae</taxon>
        <taxon>Thalassiosirophycidae</taxon>
        <taxon>Thalassiosirales</taxon>
        <taxon>Thalassiosiraceae</taxon>
        <taxon>Thalassiosira</taxon>
    </lineage>
</organism>
<evidence type="ECO:0000256" key="10">
    <source>
        <dbReference type="ARBA" id="ARBA00068898"/>
    </source>
</evidence>
<dbReference type="GO" id="GO:0051287">
    <property type="term" value="F:NAD binding"/>
    <property type="evidence" value="ECO:0007669"/>
    <property type="project" value="TreeGrafter"/>
</dbReference>
<dbReference type="InterPro" id="IPR040618">
    <property type="entry name" value="Pre-Nudix"/>
</dbReference>
<evidence type="ECO:0000313" key="12">
    <source>
        <dbReference type="EMBL" id="EJK72686.1"/>
    </source>
</evidence>
<dbReference type="SUPFAM" id="SSF55811">
    <property type="entry name" value="Nudix"/>
    <property type="match status" value="1"/>
</dbReference>
<comment type="caution">
    <text evidence="12">The sequence shown here is derived from an EMBL/GenBank/DDBJ whole genome shotgun (WGS) entry which is preliminary data.</text>
</comment>
<evidence type="ECO:0000256" key="7">
    <source>
        <dbReference type="ARBA" id="ARBA00023128"/>
    </source>
</evidence>
<keyword evidence="7" id="KW-0496">Mitochondrion</keyword>
<evidence type="ECO:0000256" key="9">
    <source>
        <dbReference type="ARBA" id="ARBA00057091"/>
    </source>
</evidence>
<dbReference type="OrthoDB" id="447842at2759"/>
<dbReference type="AlphaFoldDB" id="K0TGI1"/>
<feature type="domain" description="Nudix hydrolase" evidence="11">
    <location>
        <begin position="186"/>
        <end position="329"/>
    </location>
</feature>
<evidence type="ECO:0000256" key="6">
    <source>
        <dbReference type="ARBA" id="ARBA00022801"/>
    </source>
</evidence>
<dbReference type="PRINTS" id="PR01356">
    <property type="entry name" value="GFGPROTEIN"/>
</dbReference>
<evidence type="ECO:0000313" key="13">
    <source>
        <dbReference type="Proteomes" id="UP000266841"/>
    </source>
</evidence>
<evidence type="ECO:0000256" key="5">
    <source>
        <dbReference type="ARBA" id="ARBA00022490"/>
    </source>
</evidence>
<evidence type="ECO:0000256" key="3">
    <source>
        <dbReference type="ARBA" id="ARBA00004496"/>
    </source>
</evidence>
<dbReference type="Gene3D" id="3.90.79.10">
    <property type="entry name" value="Nucleoside Triphosphate Pyrophosphohydrolase"/>
    <property type="match status" value="1"/>
</dbReference>
<accession>K0TGI1</accession>
<comment type="similarity">
    <text evidence="4">Belongs to the Nudix hydrolase family.</text>
</comment>
<dbReference type="Gene3D" id="3.40.630.30">
    <property type="match status" value="1"/>
</dbReference>
<keyword evidence="13" id="KW-1185">Reference proteome</keyword>
<dbReference type="GO" id="GO:0005634">
    <property type="term" value="C:nucleus"/>
    <property type="evidence" value="ECO:0007669"/>
    <property type="project" value="UniProtKB-SubCell"/>
</dbReference>
<dbReference type="InterPro" id="IPR000086">
    <property type="entry name" value="NUDIX_hydrolase_dom"/>
</dbReference>
<dbReference type="OMA" id="TSEWHHE"/>
<name>K0TGI1_THAOC</name>
<dbReference type="GO" id="GO:0035529">
    <property type="term" value="F:NADH pyrophosphatase activity"/>
    <property type="evidence" value="ECO:0007669"/>
    <property type="project" value="TreeGrafter"/>
</dbReference>
<dbReference type="PROSITE" id="PS51462">
    <property type="entry name" value="NUDIX"/>
    <property type="match status" value="1"/>
</dbReference>
<dbReference type="GO" id="GO:0047631">
    <property type="term" value="F:ADP-ribose diphosphatase activity"/>
    <property type="evidence" value="ECO:0007669"/>
    <property type="project" value="TreeGrafter"/>
</dbReference>
<reference evidence="12 13" key="1">
    <citation type="journal article" date="2012" name="Genome Biol.">
        <title>Genome and low-iron response of an oceanic diatom adapted to chronic iron limitation.</title>
        <authorList>
            <person name="Lommer M."/>
            <person name="Specht M."/>
            <person name="Roy A.S."/>
            <person name="Kraemer L."/>
            <person name="Andreson R."/>
            <person name="Gutowska M.A."/>
            <person name="Wolf J."/>
            <person name="Bergner S.V."/>
            <person name="Schilhabel M.B."/>
            <person name="Klostermeier U.C."/>
            <person name="Beiko R.G."/>
            <person name="Rosenstiel P."/>
            <person name="Hippler M."/>
            <person name="Laroche J."/>
        </authorList>
    </citation>
    <scope>NUCLEOTIDE SEQUENCE [LARGE SCALE GENOMIC DNA]</scope>
    <source>
        <strain evidence="12 13">CCMP1005</strain>
    </source>
</reference>
<keyword evidence="6" id="KW-0378">Hydrolase</keyword>
<dbReference type="EMBL" id="AGNL01005474">
    <property type="protein sequence ID" value="EJK72686.1"/>
    <property type="molecule type" value="Genomic_DNA"/>
</dbReference>
<dbReference type="PANTHER" id="PTHR13994:SF13">
    <property type="entry name" value="FI03680P"/>
    <property type="match status" value="1"/>
</dbReference>